<dbReference type="InterPro" id="IPR003593">
    <property type="entry name" value="AAA+_ATPase"/>
</dbReference>
<feature type="transmembrane region" description="Helical" evidence="5">
    <location>
        <begin position="264"/>
        <end position="294"/>
    </location>
</feature>
<dbReference type="InterPro" id="IPR011527">
    <property type="entry name" value="ABC1_TM_dom"/>
</dbReference>
<keyword evidence="3 5" id="KW-1133">Transmembrane helix</keyword>
<feature type="domain" description="ABC transmembrane type-1" evidence="7">
    <location>
        <begin position="32"/>
        <end position="313"/>
    </location>
</feature>
<evidence type="ECO:0000256" key="4">
    <source>
        <dbReference type="ARBA" id="ARBA00023136"/>
    </source>
</evidence>
<organism evidence="8 9">
    <name type="scientific">Paenibacillus allorhizosphaerae</name>
    <dbReference type="NCBI Taxonomy" id="2849866"/>
    <lineage>
        <taxon>Bacteria</taxon>
        <taxon>Bacillati</taxon>
        <taxon>Bacillota</taxon>
        <taxon>Bacilli</taxon>
        <taxon>Bacillales</taxon>
        <taxon>Paenibacillaceae</taxon>
        <taxon>Paenibacillus</taxon>
    </lineage>
</organism>
<evidence type="ECO:0000256" key="1">
    <source>
        <dbReference type="ARBA" id="ARBA00004141"/>
    </source>
</evidence>
<gene>
    <name evidence="8" type="ORF">PAECIP111802_05181</name>
</gene>
<evidence type="ECO:0000256" key="3">
    <source>
        <dbReference type="ARBA" id="ARBA00022989"/>
    </source>
</evidence>
<evidence type="ECO:0000259" key="7">
    <source>
        <dbReference type="PROSITE" id="PS50929"/>
    </source>
</evidence>
<proteinExistence type="predicted"/>
<comment type="caution">
    <text evidence="8">The sequence shown here is derived from an EMBL/GenBank/DDBJ whole genome shotgun (WGS) entry which is preliminary data.</text>
</comment>
<keyword evidence="9" id="KW-1185">Reference proteome</keyword>
<feature type="transmembrane region" description="Helical" evidence="5">
    <location>
        <begin position="171"/>
        <end position="188"/>
    </location>
</feature>
<dbReference type="InterPro" id="IPR003439">
    <property type="entry name" value="ABC_transporter-like_ATP-bd"/>
</dbReference>
<evidence type="ECO:0000313" key="9">
    <source>
        <dbReference type="Proteomes" id="UP000730618"/>
    </source>
</evidence>
<dbReference type="PANTHER" id="PTHR43394:SF1">
    <property type="entry name" value="ATP-BINDING CASSETTE SUB-FAMILY B MEMBER 10, MITOCHONDRIAL"/>
    <property type="match status" value="1"/>
</dbReference>
<feature type="transmembrane region" description="Helical" evidence="5">
    <location>
        <begin position="29"/>
        <end position="49"/>
    </location>
</feature>
<keyword evidence="4 5" id="KW-0472">Membrane</keyword>
<sequence length="591" mass="65321">MSGQNKTVLGLLKDPVFLYFLRTVRPYKWMYIGAIVTQIAMTVVSLLFAEAGRRLFDLAPSVPGDVLTLILLAFTGLTVANLLLRFWNEWVRSLLNESVVYEMRRNILNHLQRLPLGFHENTHSSNSVNIMNNELEIVKQFLVSDIQKLIALPISFVIVGVYLLTVHPLLGMIALAIGPLQLLSSLVLRSKFMEAVKLQNEVTRNVFFQIGETLQGIREVKANQLEQQVDERMRAIQKQGVAYNVLLTKVRSIRSICKDIPGQAGYVIGLGIGAVMMATGHIGAGGLVAFITLLDKVAEPFTTVVEVINNLQRFLSGAHRLHEVMGASEEPMDAGLALTGKSPEITFRNVHFSYRNDVSALKDISFTVPPGASVALVGPSGAGKSTLVKLLYRFYEPDRGTIEMNGIPLQQYALQSLRGSMALVSQDIYLFDSSVADNIALNGQENVSPEQLERAASLAQAYDFIRELPDGFDTYVGERGVKLSHGQKQRISIARAILRGAPILILDEPTSALDVETEASFQRDLGEWAVDCTKIIIAHRLSTIREADLVIFIDGGQIVEMGPPEELLAVDGRFRSYWEKQGMIRFAKAVG</sequence>
<evidence type="ECO:0000259" key="6">
    <source>
        <dbReference type="PROSITE" id="PS50893"/>
    </source>
</evidence>
<dbReference type="PROSITE" id="PS50929">
    <property type="entry name" value="ABC_TM1F"/>
    <property type="match status" value="1"/>
</dbReference>
<keyword evidence="2 5" id="KW-0812">Transmembrane</keyword>
<feature type="domain" description="ABC transporter" evidence="6">
    <location>
        <begin position="345"/>
        <end position="580"/>
    </location>
</feature>
<dbReference type="PROSITE" id="PS50893">
    <property type="entry name" value="ABC_TRANSPORTER_2"/>
    <property type="match status" value="1"/>
</dbReference>
<feature type="transmembrane region" description="Helical" evidence="5">
    <location>
        <begin position="69"/>
        <end position="87"/>
    </location>
</feature>
<dbReference type="InterPro" id="IPR039421">
    <property type="entry name" value="Type_1_exporter"/>
</dbReference>
<feature type="transmembrane region" description="Helical" evidence="5">
    <location>
        <begin position="149"/>
        <end position="165"/>
    </location>
</feature>
<dbReference type="EMBL" id="CAJVCE010000017">
    <property type="protein sequence ID" value="CAG7652271.1"/>
    <property type="molecule type" value="Genomic_DNA"/>
</dbReference>
<keyword evidence="8" id="KW-0547">Nucleotide-binding</keyword>
<dbReference type="CDD" id="cd07346">
    <property type="entry name" value="ABC_6TM_exporters"/>
    <property type="match status" value="1"/>
</dbReference>
<protein>
    <submittedName>
        <fullName evidence="8">Multidrug export ATP-binding/permease protein</fullName>
        <ecNumber evidence="8">3.6.3.-</ecNumber>
    </submittedName>
</protein>
<name>A0ABM8VP02_9BACL</name>
<dbReference type="InterPro" id="IPR017871">
    <property type="entry name" value="ABC_transporter-like_CS"/>
</dbReference>
<dbReference type="PROSITE" id="PS00211">
    <property type="entry name" value="ABC_TRANSPORTER_1"/>
    <property type="match status" value="1"/>
</dbReference>
<dbReference type="EC" id="3.6.3.-" evidence="8"/>
<keyword evidence="8" id="KW-0067">ATP-binding</keyword>
<dbReference type="GO" id="GO:0005524">
    <property type="term" value="F:ATP binding"/>
    <property type="evidence" value="ECO:0007669"/>
    <property type="project" value="UniProtKB-KW"/>
</dbReference>
<evidence type="ECO:0000256" key="5">
    <source>
        <dbReference type="SAM" id="Phobius"/>
    </source>
</evidence>
<dbReference type="Pfam" id="PF00005">
    <property type="entry name" value="ABC_tran"/>
    <property type="match status" value="1"/>
</dbReference>
<dbReference type="RefSeq" id="WP_218101404.1">
    <property type="nucleotide sequence ID" value="NZ_CAJVCE010000017.1"/>
</dbReference>
<dbReference type="PANTHER" id="PTHR43394">
    <property type="entry name" value="ATP-DEPENDENT PERMEASE MDL1, MITOCHONDRIAL"/>
    <property type="match status" value="1"/>
</dbReference>
<comment type="subcellular location">
    <subcellularLocation>
        <location evidence="1">Membrane</location>
        <topology evidence="1">Multi-pass membrane protein</topology>
    </subcellularLocation>
</comment>
<dbReference type="SMART" id="SM00382">
    <property type="entry name" value="AAA"/>
    <property type="match status" value="1"/>
</dbReference>
<dbReference type="Proteomes" id="UP000730618">
    <property type="component" value="Unassembled WGS sequence"/>
</dbReference>
<keyword evidence="8" id="KW-0378">Hydrolase</keyword>
<reference evidence="8 9" key="1">
    <citation type="submission" date="2021-06" db="EMBL/GenBank/DDBJ databases">
        <authorList>
            <person name="Criscuolo A."/>
        </authorList>
    </citation>
    <scope>NUCLEOTIDE SEQUENCE [LARGE SCALE GENOMIC DNA]</scope>
    <source>
        <strain evidence="9">CIP 111802</strain>
    </source>
</reference>
<evidence type="ECO:0000256" key="2">
    <source>
        <dbReference type="ARBA" id="ARBA00022692"/>
    </source>
</evidence>
<evidence type="ECO:0000313" key="8">
    <source>
        <dbReference type="EMBL" id="CAG7652271.1"/>
    </source>
</evidence>
<dbReference type="GO" id="GO:0016787">
    <property type="term" value="F:hydrolase activity"/>
    <property type="evidence" value="ECO:0007669"/>
    <property type="project" value="UniProtKB-KW"/>
</dbReference>
<accession>A0ABM8VP02</accession>
<dbReference type="Pfam" id="PF00664">
    <property type="entry name" value="ABC_membrane"/>
    <property type="match status" value="1"/>
</dbReference>